<protein>
    <recommendedName>
        <fullName evidence="16">Na(+)-translocating NADH-quinone reductase subunit B</fullName>
        <shortName evidence="16">Na(+)-NQR subunit B</shortName>
        <shortName evidence="16">Na(+)-translocating NQR subunit B</shortName>
        <ecNumber evidence="16">7.2.1.1</ecNumber>
    </recommendedName>
    <alternativeName>
        <fullName evidence="16">NQR complex subunit B</fullName>
    </alternativeName>
    <alternativeName>
        <fullName evidence="16">NQR-1 subunit B</fullName>
    </alternativeName>
</protein>
<name>A0A1H7VI11_9FLAO</name>
<evidence type="ECO:0000256" key="16">
    <source>
        <dbReference type="HAMAP-Rule" id="MF_00426"/>
    </source>
</evidence>
<keyword evidence="4 16" id="KW-0597">Phosphoprotein</keyword>
<feature type="transmembrane region" description="Helical" evidence="16">
    <location>
        <begin position="248"/>
        <end position="272"/>
    </location>
</feature>
<dbReference type="Pfam" id="PF03116">
    <property type="entry name" value="NQR2_RnfD_RnfE"/>
    <property type="match status" value="1"/>
</dbReference>
<dbReference type="PANTHER" id="PTHR30578:SF1">
    <property type="entry name" value="NA(+)-TRANSLOCATING NADH-QUINONE REDUCTASE SUBUNIT B"/>
    <property type="match status" value="1"/>
</dbReference>
<dbReference type="GO" id="GO:0055085">
    <property type="term" value="P:transmembrane transport"/>
    <property type="evidence" value="ECO:0007669"/>
    <property type="project" value="InterPro"/>
</dbReference>
<evidence type="ECO:0000256" key="11">
    <source>
        <dbReference type="ARBA" id="ARBA00023053"/>
    </source>
</evidence>
<evidence type="ECO:0000256" key="5">
    <source>
        <dbReference type="ARBA" id="ARBA00022630"/>
    </source>
</evidence>
<evidence type="ECO:0000256" key="9">
    <source>
        <dbReference type="ARBA" id="ARBA00022989"/>
    </source>
</evidence>
<keyword evidence="2 16" id="KW-1003">Cell membrane</keyword>
<feature type="transmembrane region" description="Helical" evidence="16">
    <location>
        <begin position="279"/>
        <end position="299"/>
    </location>
</feature>
<dbReference type="InterPro" id="IPR010966">
    <property type="entry name" value="NqrB"/>
</dbReference>
<dbReference type="STRING" id="228957.SAMN04488008_10943"/>
<dbReference type="InterPro" id="IPR004338">
    <property type="entry name" value="NqrB/RnfD"/>
</dbReference>
<feature type="transmembrane region" description="Helical" evidence="16">
    <location>
        <begin position="136"/>
        <end position="166"/>
    </location>
</feature>
<dbReference type="GO" id="GO:0010181">
    <property type="term" value="F:FMN binding"/>
    <property type="evidence" value="ECO:0007669"/>
    <property type="project" value="InterPro"/>
</dbReference>
<feature type="modified residue" description="FMN phosphoryl threonine" evidence="16">
    <location>
        <position position="227"/>
    </location>
</feature>
<evidence type="ECO:0000256" key="3">
    <source>
        <dbReference type="ARBA" id="ARBA00022519"/>
    </source>
</evidence>
<evidence type="ECO:0000256" key="13">
    <source>
        <dbReference type="ARBA" id="ARBA00023075"/>
    </source>
</evidence>
<keyword evidence="3" id="KW-0997">Cell inner membrane</keyword>
<evidence type="ECO:0000313" key="18">
    <source>
        <dbReference type="Proteomes" id="UP000198990"/>
    </source>
</evidence>
<keyword evidence="12 16" id="KW-0406">Ion transport</keyword>
<comment type="subcellular location">
    <subcellularLocation>
        <location evidence="16">Cell membrane</location>
        <topology evidence="16">Multi-pass membrane protein</topology>
    </subcellularLocation>
</comment>
<dbReference type="NCBIfam" id="TIGR01937">
    <property type="entry name" value="nqrB"/>
    <property type="match status" value="1"/>
</dbReference>
<dbReference type="OrthoDB" id="9776359at2"/>
<keyword evidence="14 16" id="KW-0472">Membrane</keyword>
<dbReference type="EC" id="7.2.1.1" evidence="16"/>
<accession>A0A1H7VI11</accession>
<comment type="cofactor">
    <cofactor evidence="16">
        <name>FMN</name>
        <dbReference type="ChEBI" id="CHEBI:58210"/>
    </cofactor>
</comment>
<feature type="transmembrane region" description="Helical" evidence="16">
    <location>
        <begin position="319"/>
        <end position="337"/>
    </location>
</feature>
<dbReference type="Proteomes" id="UP000198990">
    <property type="component" value="Unassembled WGS sequence"/>
</dbReference>
<evidence type="ECO:0000256" key="4">
    <source>
        <dbReference type="ARBA" id="ARBA00022553"/>
    </source>
</evidence>
<dbReference type="HAMAP" id="MF_00426">
    <property type="entry name" value="NqrB"/>
    <property type="match status" value="1"/>
</dbReference>
<comment type="similarity">
    <text evidence="16">Belongs to the NqrB/RnfD family.</text>
</comment>
<keyword evidence="6 16" id="KW-0288">FMN</keyword>
<keyword evidence="7 16" id="KW-0812">Transmembrane</keyword>
<evidence type="ECO:0000256" key="12">
    <source>
        <dbReference type="ARBA" id="ARBA00023065"/>
    </source>
</evidence>
<dbReference type="GO" id="GO:0006814">
    <property type="term" value="P:sodium ion transport"/>
    <property type="evidence" value="ECO:0007669"/>
    <property type="project" value="UniProtKB-UniRule"/>
</dbReference>
<feature type="transmembrane region" description="Helical" evidence="16">
    <location>
        <begin position="373"/>
        <end position="393"/>
    </location>
</feature>
<evidence type="ECO:0000256" key="10">
    <source>
        <dbReference type="ARBA" id="ARBA00023027"/>
    </source>
</evidence>
<keyword evidence="10 16" id="KW-0520">NAD</keyword>
<dbReference type="GO" id="GO:0022904">
    <property type="term" value="P:respiratory electron transport chain"/>
    <property type="evidence" value="ECO:0007669"/>
    <property type="project" value="InterPro"/>
</dbReference>
<keyword evidence="9 16" id="KW-1133">Transmembrane helix</keyword>
<comment type="function">
    <text evidence="16">NQR complex catalyzes the reduction of ubiquinone-1 to ubiquinol by two successive reactions, coupled with the transport of Na(+) ions from the cytoplasm to the periplasm. NqrA to NqrE are probably involved in the second step, the conversion of ubisemiquinone to ubiquinol.</text>
</comment>
<comment type="catalytic activity">
    <reaction evidence="16">
        <text>a ubiquinone + n Na(+)(in) + NADH + H(+) = a ubiquinol + n Na(+)(out) + NAD(+)</text>
        <dbReference type="Rhea" id="RHEA:47748"/>
        <dbReference type="Rhea" id="RHEA-COMP:9565"/>
        <dbReference type="Rhea" id="RHEA-COMP:9566"/>
        <dbReference type="ChEBI" id="CHEBI:15378"/>
        <dbReference type="ChEBI" id="CHEBI:16389"/>
        <dbReference type="ChEBI" id="CHEBI:17976"/>
        <dbReference type="ChEBI" id="CHEBI:29101"/>
        <dbReference type="ChEBI" id="CHEBI:57540"/>
        <dbReference type="ChEBI" id="CHEBI:57945"/>
        <dbReference type="EC" id="7.2.1.1"/>
    </reaction>
</comment>
<feature type="transmembrane region" description="Helical" evidence="16">
    <location>
        <begin position="99"/>
        <end position="124"/>
    </location>
</feature>
<organism evidence="17 18">
    <name type="scientific">Maribacter orientalis</name>
    <dbReference type="NCBI Taxonomy" id="228957"/>
    <lineage>
        <taxon>Bacteria</taxon>
        <taxon>Pseudomonadati</taxon>
        <taxon>Bacteroidota</taxon>
        <taxon>Flavobacteriia</taxon>
        <taxon>Flavobacteriales</taxon>
        <taxon>Flavobacteriaceae</taxon>
        <taxon>Maribacter</taxon>
    </lineage>
</organism>
<evidence type="ECO:0000256" key="8">
    <source>
        <dbReference type="ARBA" id="ARBA00022967"/>
    </source>
</evidence>
<dbReference type="NCBIfam" id="NF003756">
    <property type="entry name" value="PRK05349.1"/>
    <property type="match status" value="1"/>
</dbReference>
<keyword evidence="5 16" id="KW-0285">Flavoprotein</keyword>
<keyword evidence="18" id="KW-1185">Reference proteome</keyword>
<dbReference type="GO" id="GO:0005886">
    <property type="term" value="C:plasma membrane"/>
    <property type="evidence" value="ECO:0007669"/>
    <property type="project" value="UniProtKB-SubCell"/>
</dbReference>
<evidence type="ECO:0000313" key="17">
    <source>
        <dbReference type="EMBL" id="SEM08911.1"/>
    </source>
</evidence>
<feature type="transmembrane region" description="Helical" evidence="16">
    <location>
        <begin position="57"/>
        <end position="79"/>
    </location>
</feature>
<evidence type="ECO:0000256" key="2">
    <source>
        <dbReference type="ARBA" id="ARBA00022475"/>
    </source>
</evidence>
<evidence type="ECO:0000256" key="7">
    <source>
        <dbReference type="ARBA" id="ARBA00022692"/>
    </source>
</evidence>
<keyword evidence="11 16" id="KW-0915">Sodium</keyword>
<reference evidence="18" key="1">
    <citation type="submission" date="2016-10" db="EMBL/GenBank/DDBJ databases">
        <authorList>
            <person name="Varghese N."/>
            <person name="Submissions S."/>
        </authorList>
    </citation>
    <scope>NUCLEOTIDE SEQUENCE [LARGE SCALE GENOMIC DNA]</scope>
    <source>
        <strain evidence="18">DSM 16471</strain>
    </source>
</reference>
<dbReference type="GO" id="GO:0016655">
    <property type="term" value="F:oxidoreductase activity, acting on NAD(P)H, quinone or similar compound as acceptor"/>
    <property type="evidence" value="ECO:0007669"/>
    <property type="project" value="UniProtKB-UniRule"/>
</dbReference>
<dbReference type="RefSeq" id="WP_091626436.1">
    <property type="nucleotide sequence ID" value="NZ_FNZN01000009.1"/>
</dbReference>
<keyword evidence="13 16" id="KW-0830">Ubiquinone</keyword>
<gene>
    <name evidence="16" type="primary">nqrB</name>
    <name evidence="17" type="ORF">SAMN04488008_10943</name>
</gene>
<dbReference type="PANTHER" id="PTHR30578">
    <property type="entry name" value="ELECTRON TRANSPORT COMPLEX PROTEIN RNFD"/>
    <property type="match status" value="1"/>
</dbReference>
<evidence type="ECO:0000256" key="14">
    <source>
        <dbReference type="ARBA" id="ARBA00023136"/>
    </source>
</evidence>
<dbReference type="AlphaFoldDB" id="A0A1H7VI11"/>
<evidence type="ECO:0000256" key="1">
    <source>
        <dbReference type="ARBA" id="ARBA00022448"/>
    </source>
</evidence>
<keyword evidence="15 16" id="KW-0739">Sodium transport</keyword>
<dbReference type="EMBL" id="FNZN01000009">
    <property type="protein sequence ID" value="SEM08911.1"/>
    <property type="molecule type" value="Genomic_DNA"/>
</dbReference>
<feature type="transmembrane region" description="Helical" evidence="16">
    <location>
        <begin position="349"/>
        <end position="367"/>
    </location>
</feature>
<keyword evidence="1 16" id="KW-0813">Transport</keyword>
<sequence>MSLKSKLHELKLKYQGKKMAPAFNAFHTFLFSPDETTHAGGTHVKAADDLKRTMNTVIMALIPVLLFSMFNAGYQHYSAINGFPADFSVMNDFLTWDNFWIGIIKVLPLVVVSYGVGLLVEFIFAVIKGHEVEEGYLVTGMLVPLIVPVDTPLWMLAVAVVFGVVIGKEVFGGTGMNILNPALTIRAFLFFAYPTWMSGDKVWVYGARERSEEILAGANVDAISGETILGYLAQNKGAEMTYSVSDMFFGFIPGSVGETSAFLILLGGLFLIYTKIASWRIMVSAVIGSLVMGLIFNQIVDFGWVSESSKFYGLMSFDFWKHLIVGGLAFGIVYMATDPVTGSQTNKGKWFYGFFIGFISVMIRVFNPAYPEGVFLAILLMNVFAPTIDHYVIRGNIKNRMKRLKNATIYPKDSDGKAEELKAETV</sequence>
<keyword evidence="8 16" id="KW-1278">Translocase</keyword>
<comment type="subunit">
    <text evidence="16">Composed of six subunits; NqrA, NqrB, NqrC, NqrD, NqrE and NqrF.</text>
</comment>
<evidence type="ECO:0000256" key="15">
    <source>
        <dbReference type="ARBA" id="ARBA00023201"/>
    </source>
</evidence>
<proteinExistence type="inferred from homology"/>
<evidence type="ECO:0000256" key="6">
    <source>
        <dbReference type="ARBA" id="ARBA00022643"/>
    </source>
</evidence>